<feature type="domain" description="HTH tetR-type" evidence="4">
    <location>
        <begin position="26"/>
        <end position="86"/>
    </location>
</feature>
<evidence type="ECO:0000259" key="4">
    <source>
        <dbReference type="PROSITE" id="PS50977"/>
    </source>
</evidence>
<evidence type="ECO:0000256" key="1">
    <source>
        <dbReference type="ARBA" id="ARBA00023015"/>
    </source>
</evidence>
<organism evidence="6">
    <name type="scientific">freshwater metagenome</name>
    <dbReference type="NCBI Taxonomy" id="449393"/>
    <lineage>
        <taxon>unclassified sequences</taxon>
        <taxon>metagenomes</taxon>
        <taxon>ecological metagenomes</taxon>
    </lineage>
</organism>
<dbReference type="GO" id="GO:0003700">
    <property type="term" value="F:DNA-binding transcription factor activity"/>
    <property type="evidence" value="ECO:0007669"/>
    <property type="project" value="TreeGrafter"/>
</dbReference>
<dbReference type="EMBL" id="CAFBOG010000030">
    <property type="protein sequence ID" value="CAB4972088.1"/>
    <property type="molecule type" value="Genomic_DNA"/>
</dbReference>
<dbReference type="PROSITE" id="PS50977">
    <property type="entry name" value="HTH_TETR_2"/>
    <property type="match status" value="1"/>
</dbReference>
<name>A0A6J7LVK1_9ZZZZ</name>
<protein>
    <submittedName>
        <fullName evidence="6">Unannotated protein</fullName>
    </submittedName>
</protein>
<dbReference type="Pfam" id="PF19352">
    <property type="entry name" value="TetR_C_38"/>
    <property type="match status" value="1"/>
</dbReference>
<dbReference type="Gene3D" id="1.10.357.10">
    <property type="entry name" value="Tetracycline Repressor, domain 2"/>
    <property type="match status" value="1"/>
</dbReference>
<dbReference type="Pfam" id="PF00440">
    <property type="entry name" value="TetR_N"/>
    <property type="match status" value="1"/>
</dbReference>
<evidence type="ECO:0000313" key="5">
    <source>
        <dbReference type="EMBL" id="CAB4804977.1"/>
    </source>
</evidence>
<keyword evidence="2" id="KW-0238">DNA-binding</keyword>
<accession>A0A6J7LVK1</accession>
<dbReference type="InterPro" id="IPR001647">
    <property type="entry name" value="HTH_TetR"/>
</dbReference>
<dbReference type="AlphaFoldDB" id="A0A6J7LVK1"/>
<dbReference type="PANTHER" id="PTHR30055:SF234">
    <property type="entry name" value="HTH-TYPE TRANSCRIPTIONAL REGULATOR BETI"/>
    <property type="match status" value="1"/>
</dbReference>
<evidence type="ECO:0000313" key="6">
    <source>
        <dbReference type="EMBL" id="CAB4972088.1"/>
    </source>
</evidence>
<dbReference type="InterPro" id="IPR009057">
    <property type="entry name" value="Homeodomain-like_sf"/>
</dbReference>
<dbReference type="SUPFAM" id="SSF46689">
    <property type="entry name" value="Homeodomain-like"/>
    <property type="match status" value="1"/>
</dbReference>
<gene>
    <name evidence="5" type="ORF">UFOPK3046_00787</name>
    <name evidence="6" type="ORF">UFOPK3914_00492</name>
</gene>
<sequence length="228" mass="24619">MTSAAEPSENPDLRAVDGRVPGRRGIATRQRLLQCTSDLLETTSYRDLKVVDIAREAGTSPATFYQYFPDAESALLALADRLVGEGGERLIRPLKAANWHGQNAYLACEAVADAFLDFWADHSALMAVIDLAALEGDQRFRDCRIQLLNTFTVAATEVLTRQRAAGFAAAEVDPEATAVVLVSMLSHVAAHQAGIAQSGVPIGQLRDAMARVMYNSPLGKTDRFATTI</sequence>
<dbReference type="PANTHER" id="PTHR30055">
    <property type="entry name" value="HTH-TYPE TRANSCRIPTIONAL REGULATOR RUTR"/>
    <property type="match status" value="1"/>
</dbReference>
<evidence type="ECO:0000256" key="2">
    <source>
        <dbReference type="ARBA" id="ARBA00023125"/>
    </source>
</evidence>
<keyword evidence="1" id="KW-0805">Transcription regulation</keyword>
<dbReference type="InterPro" id="IPR011075">
    <property type="entry name" value="TetR_C"/>
</dbReference>
<dbReference type="SUPFAM" id="SSF48498">
    <property type="entry name" value="Tetracyclin repressor-like, C-terminal domain"/>
    <property type="match status" value="1"/>
</dbReference>
<keyword evidence="3" id="KW-0804">Transcription</keyword>
<proteinExistence type="predicted"/>
<dbReference type="GO" id="GO:0000976">
    <property type="term" value="F:transcription cis-regulatory region binding"/>
    <property type="evidence" value="ECO:0007669"/>
    <property type="project" value="TreeGrafter"/>
</dbReference>
<dbReference type="InterPro" id="IPR036271">
    <property type="entry name" value="Tet_transcr_reg_TetR-rel_C_sf"/>
</dbReference>
<dbReference type="InterPro" id="IPR050109">
    <property type="entry name" value="HTH-type_TetR-like_transc_reg"/>
</dbReference>
<dbReference type="EMBL" id="CAFAAQ010000055">
    <property type="protein sequence ID" value="CAB4804977.1"/>
    <property type="molecule type" value="Genomic_DNA"/>
</dbReference>
<reference evidence="6" key="1">
    <citation type="submission" date="2020-05" db="EMBL/GenBank/DDBJ databases">
        <authorList>
            <person name="Chiriac C."/>
            <person name="Salcher M."/>
            <person name="Ghai R."/>
            <person name="Kavagutti S V."/>
        </authorList>
    </citation>
    <scope>NUCLEOTIDE SEQUENCE</scope>
</reference>
<dbReference type="Gene3D" id="1.10.10.60">
    <property type="entry name" value="Homeodomain-like"/>
    <property type="match status" value="1"/>
</dbReference>
<evidence type="ECO:0000256" key="3">
    <source>
        <dbReference type="ARBA" id="ARBA00023163"/>
    </source>
</evidence>